<evidence type="ECO:0000256" key="4">
    <source>
        <dbReference type="ARBA" id="ARBA00022679"/>
    </source>
</evidence>
<comment type="similarity">
    <text evidence="10">Belongs to the glycosyltransferase 14 family.</text>
</comment>
<keyword evidence="6" id="KW-0735">Signal-anchor</keyword>
<proteinExistence type="inferred from homology"/>
<keyword evidence="3" id="KW-0328">Glycosyltransferase</keyword>
<protein>
    <submittedName>
        <fullName evidence="11">Glucosaminyl (N-acetyl) transferase 4b, tandem duplicate 2</fullName>
    </submittedName>
</protein>
<evidence type="ECO:0000313" key="11">
    <source>
        <dbReference type="Ensembl" id="ENSGACP00000065452.1"/>
    </source>
</evidence>
<dbReference type="GO" id="GO:0000139">
    <property type="term" value="C:Golgi membrane"/>
    <property type="evidence" value="ECO:0007669"/>
    <property type="project" value="UniProtKB-SubCell"/>
</dbReference>
<dbReference type="AlphaFoldDB" id="A0AAQ4RRA0"/>
<dbReference type="GO" id="GO:0008375">
    <property type="term" value="F:acetylglucosaminyltransferase activity"/>
    <property type="evidence" value="ECO:0007669"/>
    <property type="project" value="TreeGrafter"/>
</dbReference>
<evidence type="ECO:0000256" key="7">
    <source>
        <dbReference type="ARBA" id="ARBA00022989"/>
    </source>
</evidence>
<keyword evidence="5" id="KW-0812">Transmembrane</keyword>
<keyword evidence="8" id="KW-0472">Membrane</keyword>
<dbReference type="InterPro" id="IPR003406">
    <property type="entry name" value="Glyco_trans_14"/>
</dbReference>
<name>A0AAQ4RRA0_GASAC</name>
<keyword evidence="7" id="KW-1133">Transmembrane helix</keyword>
<dbReference type="Pfam" id="PF02485">
    <property type="entry name" value="Branch"/>
    <property type="match status" value="1"/>
</dbReference>
<dbReference type="PANTHER" id="PTHR19297">
    <property type="entry name" value="GLYCOSYLTRANSFERASE 14 FAMILY MEMBER"/>
    <property type="match status" value="1"/>
</dbReference>
<dbReference type="Ensembl" id="ENSGACT00000057114.1">
    <property type="protein sequence ID" value="ENSGACP00000032336.1"/>
    <property type="gene ID" value="ENSGACG00000015737.2"/>
</dbReference>
<evidence type="ECO:0000256" key="8">
    <source>
        <dbReference type="ARBA" id="ARBA00023136"/>
    </source>
</evidence>
<keyword evidence="9" id="KW-0325">Glycoprotein</keyword>
<organism evidence="11 12">
    <name type="scientific">Gasterosteus aculeatus aculeatus</name>
    <name type="common">three-spined stickleback</name>
    <dbReference type="NCBI Taxonomy" id="481459"/>
    <lineage>
        <taxon>Eukaryota</taxon>
        <taxon>Metazoa</taxon>
        <taxon>Chordata</taxon>
        <taxon>Craniata</taxon>
        <taxon>Vertebrata</taxon>
        <taxon>Euteleostomi</taxon>
        <taxon>Actinopterygii</taxon>
        <taxon>Neopterygii</taxon>
        <taxon>Teleostei</taxon>
        <taxon>Neoteleostei</taxon>
        <taxon>Acanthomorphata</taxon>
        <taxon>Eupercaria</taxon>
        <taxon>Perciformes</taxon>
        <taxon>Cottioidei</taxon>
        <taxon>Gasterosteales</taxon>
        <taxon>Gasterosteidae</taxon>
        <taxon>Gasterosteus</taxon>
    </lineage>
</organism>
<evidence type="ECO:0000313" key="12">
    <source>
        <dbReference type="Proteomes" id="UP000007635"/>
    </source>
</evidence>
<reference evidence="11" key="2">
    <citation type="submission" date="2025-05" db="UniProtKB">
        <authorList>
            <consortium name="Ensembl"/>
        </authorList>
    </citation>
    <scope>IDENTIFICATION</scope>
</reference>
<evidence type="ECO:0000256" key="9">
    <source>
        <dbReference type="ARBA" id="ARBA00023180"/>
    </source>
</evidence>
<comment type="pathway">
    <text evidence="2">Protein modification; protein glycosylation.</text>
</comment>
<evidence type="ECO:0000256" key="5">
    <source>
        <dbReference type="ARBA" id="ARBA00022692"/>
    </source>
</evidence>
<evidence type="ECO:0000256" key="1">
    <source>
        <dbReference type="ARBA" id="ARBA00004323"/>
    </source>
</evidence>
<evidence type="ECO:0000256" key="10">
    <source>
        <dbReference type="ARBA" id="ARBA00038150"/>
    </source>
</evidence>
<reference evidence="11 12" key="1">
    <citation type="journal article" date="2021" name="G3 (Bethesda)">
        <title>Improved contiguity of the threespine stickleback genome using long-read sequencing.</title>
        <authorList>
            <person name="Nath S."/>
            <person name="Shaw D.E."/>
            <person name="White M.A."/>
        </authorList>
    </citation>
    <scope>NUCLEOTIDE SEQUENCE [LARGE SCALE GENOMIC DNA]</scope>
    <source>
        <strain evidence="11 12">Lake Benthic</strain>
    </source>
</reference>
<dbReference type="Proteomes" id="UP000007635">
    <property type="component" value="Chromosome XIV"/>
</dbReference>
<evidence type="ECO:0000256" key="2">
    <source>
        <dbReference type="ARBA" id="ARBA00004922"/>
    </source>
</evidence>
<keyword evidence="4" id="KW-0808">Transferase</keyword>
<evidence type="ECO:0000256" key="6">
    <source>
        <dbReference type="ARBA" id="ARBA00022968"/>
    </source>
</evidence>
<accession>A0AAQ4RRA0</accession>
<dbReference type="Ensembl" id="ENSGACT00000037988.1">
    <property type="protein sequence ID" value="ENSGACP00000053577.1"/>
    <property type="gene ID" value="ENSGACG00000015737.2"/>
</dbReference>
<keyword evidence="12" id="KW-1185">Reference proteome</keyword>
<dbReference type="PANTHER" id="PTHR19297:SF7">
    <property type="entry name" value="BETA-1,3-GALACTOSYL-O-GLYCOSYL-GLYCOPROTEIN BETA-1,6-N-ACETYLGLUCOSAMINYLTRANSFERASE 4"/>
    <property type="match status" value="1"/>
</dbReference>
<dbReference type="Ensembl" id="ENSGACT00000061652.1">
    <property type="protein sequence ID" value="ENSGACP00000065452.1"/>
    <property type="gene ID" value="ENSGACG00000015737.2"/>
</dbReference>
<sequence length="499" mass="56771">MESTCANNSPRLWCERSVITISAFSRTGEQTRTSNETRTCFHQMFIYASVTSQSSAFPVSFSFYVDKKATPGSSPHRMKLRCVICCLFLLSSSGVLLMLSVKYSNVTEYFPPSASPESHPIYQKYNINCQAIYDLDPAEVGKSMVIRRKHVVENQEETLVNLTSNCSLFIKSRGYDDVCVSEGERDFPLAYSLVVHKSAVMVERLIKAVYTPRNIYCIHYDQKSPPLFISAMEGLARCLPNVFIASKRESIFYGGISRLKADLNCLSDLLASEVKWKYVINLCGQDFPLRSNIELVSELRGLNGANMLETSRPTTLKMQRFILHHELRDANFEYKKMPVKTDQRKIPPPHGIEVFSGNAYFILSRDFVAHLDSSAAVKDFLAWSEDTFSPDEHFWATLARLPGVPGEVARTEPDITDLQSRTRLVKWEYLEGSLYPPCSGKHVRSVCIYGAAELRWLLNYGHWFANKFDLQVDPVVVQCLEEKLEEKRRLFQSVACREG</sequence>
<dbReference type="GeneTree" id="ENSGT00940000159721"/>
<evidence type="ECO:0000256" key="3">
    <source>
        <dbReference type="ARBA" id="ARBA00022676"/>
    </source>
</evidence>
<comment type="subcellular location">
    <subcellularLocation>
        <location evidence="1">Golgi apparatus membrane</location>
        <topology evidence="1">Single-pass type II membrane protein</topology>
    </subcellularLocation>
</comment>